<dbReference type="GO" id="GO:0009307">
    <property type="term" value="P:DNA restriction-modification system"/>
    <property type="evidence" value="ECO:0007669"/>
    <property type="project" value="UniProtKB-KW"/>
</dbReference>
<dbReference type="Pfam" id="PF12161">
    <property type="entry name" value="HsdM_N"/>
    <property type="match status" value="1"/>
</dbReference>
<dbReference type="InterPro" id="IPR051537">
    <property type="entry name" value="DNA_Adenine_Mtase"/>
</dbReference>
<organism evidence="13 14">
    <name type="scientific">Salibacterium salarium</name>
    <dbReference type="NCBI Taxonomy" id="284579"/>
    <lineage>
        <taxon>Bacteria</taxon>
        <taxon>Bacillati</taxon>
        <taxon>Bacillota</taxon>
        <taxon>Bacilli</taxon>
        <taxon>Bacillales</taxon>
        <taxon>Bacillaceae</taxon>
    </lineage>
</organism>
<dbReference type="SUPFAM" id="SSF116734">
    <property type="entry name" value="DNA methylase specificity domain"/>
    <property type="match status" value="1"/>
</dbReference>
<comment type="caution">
    <text evidence="13">The sequence shown here is derived from an EMBL/GenBank/DDBJ whole genome shotgun (WGS) entry which is preliminary data.</text>
</comment>
<dbReference type="GO" id="GO:0008170">
    <property type="term" value="F:N-methyltransferase activity"/>
    <property type="evidence" value="ECO:0007669"/>
    <property type="project" value="InterPro"/>
</dbReference>
<evidence type="ECO:0000256" key="5">
    <source>
        <dbReference type="ARBA" id="ARBA00022691"/>
    </source>
</evidence>
<dbReference type="CDD" id="cd02440">
    <property type="entry name" value="AdoMet_MTases"/>
    <property type="match status" value="1"/>
</dbReference>
<dbReference type="SMR" id="A0A428MU82"/>
<evidence type="ECO:0000259" key="12">
    <source>
        <dbReference type="Pfam" id="PF12161"/>
    </source>
</evidence>
<evidence type="ECO:0000256" key="8">
    <source>
        <dbReference type="ARBA" id="ARBA00047942"/>
    </source>
</evidence>
<name>A0A428MU82_9BACI</name>
<feature type="domain" description="DNA methylase adenine-specific" evidence="11">
    <location>
        <begin position="117"/>
        <end position="405"/>
    </location>
</feature>
<evidence type="ECO:0000256" key="4">
    <source>
        <dbReference type="ARBA" id="ARBA00022679"/>
    </source>
</evidence>
<keyword evidence="6" id="KW-0680">Restriction system</keyword>
<dbReference type="SUPFAM" id="SSF53335">
    <property type="entry name" value="S-adenosyl-L-methionine-dependent methyltransferases"/>
    <property type="match status" value="1"/>
</dbReference>
<keyword evidence="4" id="KW-0808">Transferase</keyword>
<dbReference type="PANTHER" id="PTHR42933:SF3">
    <property type="entry name" value="TYPE I RESTRICTION ENZYME MJAVIII METHYLASE SUBUNIT"/>
    <property type="match status" value="1"/>
</dbReference>
<dbReference type="Gene3D" id="3.90.220.20">
    <property type="entry name" value="DNA methylase specificity domains"/>
    <property type="match status" value="1"/>
</dbReference>
<dbReference type="Pfam" id="PF02384">
    <property type="entry name" value="N6_Mtase"/>
    <property type="match status" value="1"/>
</dbReference>
<dbReference type="Proteomes" id="UP000275076">
    <property type="component" value="Unassembled WGS sequence"/>
</dbReference>
<dbReference type="InterPro" id="IPR044946">
    <property type="entry name" value="Restrct_endonuc_typeI_TRD_sf"/>
</dbReference>
<dbReference type="GO" id="GO:0003677">
    <property type="term" value="F:DNA binding"/>
    <property type="evidence" value="ECO:0007669"/>
    <property type="project" value="UniProtKB-KW"/>
</dbReference>
<reference evidence="13 14" key="1">
    <citation type="submission" date="2018-10" db="EMBL/GenBank/DDBJ databases">
        <title>Draft genome sequence of Bacillus salarius IM0101, isolated from a hypersaline soil in Inner Mongolia, China.</title>
        <authorList>
            <person name="Yamprayoonswat W."/>
            <person name="Boonvisut S."/>
            <person name="Jumpathong W."/>
            <person name="Sittihan S."/>
            <person name="Ruangsuj P."/>
            <person name="Wanthongcharoen S."/>
            <person name="Thongpramul N."/>
            <person name="Pimmason S."/>
            <person name="Yu B."/>
            <person name="Yasawong M."/>
        </authorList>
    </citation>
    <scope>NUCLEOTIDE SEQUENCE [LARGE SCALE GENOMIC DNA]</scope>
    <source>
        <strain evidence="13 14">IM0101</strain>
    </source>
</reference>
<dbReference type="PANTHER" id="PTHR42933">
    <property type="entry name" value="SLR6095 PROTEIN"/>
    <property type="match status" value="1"/>
</dbReference>
<sequence length="623" mass="70508">MNNEKKVWETLELLRNDSSADNYKFYVLPMMCIAYLEDNEDCFTVPQSARWSELIRSGKDFGEKCTQALRTLSDTNDSLQDVFNLITFDDIQDATLHRLALKINQWPIKEKGGFLAEQVLYHSAKHEGKSGGEFITPPFMADLLVQLLDIQSDTSVLDFAAGSGQFLNRAADYAEQLELSAQELSPITRALAKMNAILHGHFHMDIRLGDSLRNPEFTEENGLKTFDYVLSRPPFALAGWGAEEAKNDIYGRFFYGIPPKSRGDLAFVLHALASLKETGKAALMLPQGALFRGGTEAKIRQQLIEEDMVEAVVDLPGGLLYSTSIPVTVLMLNKSKEAERHNKLLFINAGEQYEKFRTEKVISEEQRSQIIQTFRGGQEIEKYSKWVAAEQLINYSLLVHDYFEDDTVDSPIGKVQVNKQVYNQTDTIALKQVADLFRGINTPPAEKLKSDQPTHYMIELSNVKDGQIDLDSVTPVSLEDQKNVERYELRPGDIILSSRGTALKLAMVPETDKKLLLSQHFIGIRPKNGVNPAFLKIFLEGPLGQFYLINRQKGSMVTILTAKDIQDIPVPSVHEQLQNQIAEEKTKADKRYQEELEQINEIYKESYQAIYDQMNLTSSYQLI</sequence>
<comment type="catalytic activity">
    <reaction evidence="8">
        <text>a 2'-deoxyadenosine in DNA + S-adenosyl-L-methionine = an N(6)-methyl-2'-deoxyadenosine in DNA + S-adenosyl-L-homocysteine + H(+)</text>
        <dbReference type="Rhea" id="RHEA:15197"/>
        <dbReference type="Rhea" id="RHEA-COMP:12418"/>
        <dbReference type="Rhea" id="RHEA-COMP:12419"/>
        <dbReference type="ChEBI" id="CHEBI:15378"/>
        <dbReference type="ChEBI" id="CHEBI:57856"/>
        <dbReference type="ChEBI" id="CHEBI:59789"/>
        <dbReference type="ChEBI" id="CHEBI:90615"/>
        <dbReference type="ChEBI" id="CHEBI:90616"/>
        <dbReference type="EC" id="2.1.1.72"/>
    </reaction>
</comment>
<keyword evidence="7" id="KW-0238">DNA-binding</keyword>
<dbReference type="InterPro" id="IPR003356">
    <property type="entry name" value="DNA_methylase_A-5"/>
</dbReference>
<dbReference type="Gene3D" id="3.40.50.150">
    <property type="entry name" value="Vaccinia Virus protein VP39"/>
    <property type="match status" value="1"/>
</dbReference>
<dbReference type="OrthoDB" id="9814572at2"/>
<evidence type="ECO:0000256" key="3">
    <source>
        <dbReference type="ARBA" id="ARBA00022603"/>
    </source>
</evidence>
<dbReference type="InterPro" id="IPR029063">
    <property type="entry name" value="SAM-dependent_MTases_sf"/>
</dbReference>
<keyword evidence="5" id="KW-0949">S-adenosyl-L-methionine</keyword>
<evidence type="ECO:0000313" key="13">
    <source>
        <dbReference type="EMBL" id="RSL29692.1"/>
    </source>
</evidence>
<feature type="domain" description="N6 adenine-specific DNA methyltransferase N-terminal" evidence="12">
    <location>
        <begin position="4"/>
        <end position="92"/>
    </location>
</feature>
<keyword evidence="14" id="KW-1185">Reference proteome</keyword>
<evidence type="ECO:0000256" key="2">
    <source>
        <dbReference type="ARBA" id="ARBA00011900"/>
    </source>
</evidence>
<keyword evidence="3" id="KW-0489">Methyltransferase</keyword>
<evidence type="ECO:0000256" key="9">
    <source>
        <dbReference type="SAM" id="Coils"/>
    </source>
</evidence>
<keyword evidence="9" id="KW-0175">Coiled coil</keyword>
<accession>A0A428MU82</accession>
<evidence type="ECO:0000256" key="7">
    <source>
        <dbReference type="ARBA" id="ARBA00023125"/>
    </source>
</evidence>
<dbReference type="InterPro" id="IPR022749">
    <property type="entry name" value="D12N6_MeTrfase_N"/>
</dbReference>
<dbReference type="GO" id="GO:0032259">
    <property type="term" value="P:methylation"/>
    <property type="evidence" value="ECO:0007669"/>
    <property type="project" value="UniProtKB-KW"/>
</dbReference>
<dbReference type="InterPro" id="IPR000055">
    <property type="entry name" value="Restrct_endonuc_typeI_TRD"/>
</dbReference>
<evidence type="ECO:0000259" key="10">
    <source>
        <dbReference type="Pfam" id="PF01420"/>
    </source>
</evidence>
<evidence type="ECO:0000259" key="11">
    <source>
        <dbReference type="Pfam" id="PF02384"/>
    </source>
</evidence>
<dbReference type="AlphaFoldDB" id="A0A428MU82"/>
<dbReference type="PRINTS" id="PR00507">
    <property type="entry name" value="N12N6MTFRASE"/>
</dbReference>
<evidence type="ECO:0000256" key="6">
    <source>
        <dbReference type="ARBA" id="ARBA00022747"/>
    </source>
</evidence>
<gene>
    <name evidence="13" type="ORF">D7Z54_29870</name>
</gene>
<evidence type="ECO:0000313" key="14">
    <source>
        <dbReference type="Proteomes" id="UP000275076"/>
    </source>
</evidence>
<dbReference type="GO" id="GO:0009007">
    <property type="term" value="F:site-specific DNA-methyltransferase (adenine-specific) activity"/>
    <property type="evidence" value="ECO:0007669"/>
    <property type="project" value="UniProtKB-EC"/>
</dbReference>
<evidence type="ECO:0000256" key="1">
    <source>
        <dbReference type="ARBA" id="ARBA00010923"/>
    </source>
</evidence>
<dbReference type="RefSeq" id="WP_125562031.1">
    <property type="nucleotide sequence ID" value="NZ_RBVX01000055.1"/>
</dbReference>
<feature type="coiled-coil region" evidence="9">
    <location>
        <begin position="574"/>
        <end position="602"/>
    </location>
</feature>
<comment type="similarity">
    <text evidence="1">Belongs to the type-I restriction system S methylase family.</text>
</comment>
<feature type="domain" description="Type I restriction modification DNA specificity" evidence="10">
    <location>
        <begin position="427"/>
        <end position="590"/>
    </location>
</feature>
<proteinExistence type="inferred from homology"/>
<dbReference type="Pfam" id="PF01420">
    <property type="entry name" value="Methylase_S"/>
    <property type="match status" value="1"/>
</dbReference>
<protein>
    <recommendedName>
        <fullName evidence="2">site-specific DNA-methyltransferase (adenine-specific)</fullName>
        <ecNumber evidence="2">2.1.1.72</ecNumber>
    </recommendedName>
</protein>
<dbReference type="EMBL" id="RBVX01000055">
    <property type="protein sequence ID" value="RSL29692.1"/>
    <property type="molecule type" value="Genomic_DNA"/>
</dbReference>
<dbReference type="EC" id="2.1.1.72" evidence="2"/>